<dbReference type="EMBL" id="BAAARJ010000018">
    <property type="protein sequence ID" value="GAA2629510.1"/>
    <property type="molecule type" value="Genomic_DNA"/>
</dbReference>
<sequence length="65" mass="6734">MPDQPPRPVTPRPDPAGADLGSQVDMGWVEPPPEPSPEPPPPPSANPFLEPAVEAPAPEPPDEAA</sequence>
<proteinExistence type="predicted"/>
<accession>A0ABN3QLI8</accession>
<feature type="compositionally biased region" description="Pro residues" evidence="1">
    <location>
        <begin position="30"/>
        <end position="45"/>
    </location>
</feature>
<evidence type="ECO:0000313" key="2">
    <source>
        <dbReference type="EMBL" id="GAA2629510.1"/>
    </source>
</evidence>
<evidence type="ECO:0000256" key="1">
    <source>
        <dbReference type="SAM" id="MobiDB-lite"/>
    </source>
</evidence>
<feature type="compositionally biased region" description="Pro residues" evidence="1">
    <location>
        <begin position="1"/>
        <end position="14"/>
    </location>
</feature>
<dbReference type="Proteomes" id="UP001501447">
    <property type="component" value="Unassembled WGS sequence"/>
</dbReference>
<comment type="caution">
    <text evidence="2">The sequence shown here is derived from an EMBL/GenBank/DDBJ whole genome shotgun (WGS) entry which is preliminary data.</text>
</comment>
<protein>
    <submittedName>
        <fullName evidence="2">Uncharacterized protein</fullName>
    </submittedName>
</protein>
<evidence type="ECO:0000313" key="3">
    <source>
        <dbReference type="Proteomes" id="UP001501447"/>
    </source>
</evidence>
<reference evidence="2 3" key="1">
    <citation type="journal article" date="2019" name="Int. J. Syst. Evol. Microbiol.">
        <title>The Global Catalogue of Microorganisms (GCM) 10K type strain sequencing project: providing services to taxonomists for standard genome sequencing and annotation.</title>
        <authorList>
            <consortium name="The Broad Institute Genomics Platform"/>
            <consortium name="The Broad Institute Genome Sequencing Center for Infectious Disease"/>
            <person name="Wu L."/>
            <person name="Ma J."/>
        </authorList>
    </citation>
    <scope>NUCLEOTIDE SEQUENCE [LARGE SCALE GENOMIC DNA]</scope>
    <source>
        <strain evidence="2 3">JCM 16373</strain>
    </source>
</reference>
<organism evidence="2 3">
    <name type="scientific">Streptomyces axinellae</name>
    <dbReference type="NCBI Taxonomy" id="552788"/>
    <lineage>
        <taxon>Bacteria</taxon>
        <taxon>Bacillati</taxon>
        <taxon>Actinomycetota</taxon>
        <taxon>Actinomycetes</taxon>
        <taxon>Kitasatosporales</taxon>
        <taxon>Streptomycetaceae</taxon>
        <taxon>Streptomyces</taxon>
    </lineage>
</organism>
<feature type="region of interest" description="Disordered" evidence="1">
    <location>
        <begin position="1"/>
        <end position="65"/>
    </location>
</feature>
<gene>
    <name evidence="2" type="ORF">GCM10009863_51070</name>
</gene>
<keyword evidence="3" id="KW-1185">Reference proteome</keyword>
<dbReference type="RefSeq" id="WP_344568840.1">
    <property type="nucleotide sequence ID" value="NZ_BAAARJ010000018.1"/>
</dbReference>
<name>A0ABN3QLI8_9ACTN</name>